<evidence type="ECO:0000259" key="10">
    <source>
        <dbReference type="PROSITE" id="PS50929"/>
    </source>
</evidence>
<feature type="domain" description="ABC transporter" evidence="9">
    <location>
        <begin position="396"/>
        <end position="630"/>
    </location>
</feature>
<evidence type="ECO:0000256" key="8">
    <source>
        <dbReference type="SAM" id="Phobius"/>
    </source>
</evidence>
<feature type="transmembrane region" description="Helical" evidence="8">
    <location>
        <begin position="81"/>
        <end position="104"/>
    </location>
</feature>
<accession>A0ABV5KVC7</accession>
<feature type="region of interest" description="Disordered" evidence="7">
    <location>
        <begin position="1"/>
        <end position="22"/>
    </location>
</feature>
<dbReference type="InterPro" id="IPR003439">
    <property type="entry name" value="ABC_transporter-like_ATP-bd"/>
</dbReference>
<dbReference type="Pfam" id="PF00664">
    <property type="entry name" value="ABC_membrane"/>
    <property type="match status" value="1"/>
</dbReference>
<keyword evidence="2 8" id="KW-0812">Transmembrane</keyword>
<evidence type="ECO:0000313" key="11">
    <source>
        <dbReference type="EMBL" id="MFB9329177.1"/>
    </source>
</evidence>
<dbReference type="CDD" id="cd03254">
    <property type="entry name" value="ABCC_Glucan_exporter_like"/>
    <property type="match status" value="1"/>
</dbReference>
<dbReference type="PROSITE" id="PS50893">
    <property type="entry name" value="ABC_TRANSPORTER_2"/>
    <property type="match status" value="1"/>
</dbReference>
<evidence type="ECO:0000259" key="9">
    <source>
        <dbReference type="PROSITE" id="PS50893"/>
    </source>
</evidence>
<protein>
    <submittedName>
        <fullName evidence="11">ABC transporter ATP-binding protein</fullName>
    </submittedName>
</protein>
<comment type="caution">
    <text evidence="11">The sequence shown here is derived from an EMBL/GenBank/DDBJ whole genome shotgun (WGS) entry which is preliminary data.</text>
</comment>
<feature type="transmembrane region" description="Helical" evidence="8">
    <location>
        <begin position="187"/>
        <end position="208"/>
    </location>
</feature>
<dbReference type="Proteomes" id="UP001589747">
    <property type="component" value="Unassembled WGS sequence"/>
</dbReference>
<dbReference type="Pfam" id="PF00005">
    <property type="entry name" value="ABC_tran"/>
    <property type="match status" value="1"/>
</dbReference>
<name>A0ABV5KVC7_9BACL</name>
<dbReference type="SUPFAM" id="SSF52540">
    <property type="entry name" value="P-loop containing nucleoside triphosphate hydrolases"/>
    <property type="match status" value="1"/>
</dbReference>
<dbReference type="CDD" id="cd18544">
    <property type="entry name" value="ABC_6TM_TmrA_like"/>
    <property type="match status" value="1"/>
</dbReference>
<gene>
    <name evidence="11" type="ORF">ACFFSY_24850</name>
</gene>
<dbReference type="RefSeq" id="WP_377499193.1">
    <property type="nucleotide sequence ID" value="NZ_JBHMDO010000039.1"/>
</dbReference>
<evidence type="ECO:0000256" key="4">
    <source>
        <dbReference type="ARBA" id="ARBA00022840"/>
    </source>
</evidence>
<dbReference type="SMART" id="SM00382">
    <property type="entry name" value="AAA"/>
    <property type="match status" value="1"/>
</dbReference>
<evidence type="ECO:0000256" key="7">
    <source>
        <dbReference type="SAM" id="MobiDB-lite"/>
    </source>
</evidence>
<proteinExistence type="predicted"/>
<evidence type="ECO:0000256" key="3">
    <source>
        <dbReference type="ARBA" id="ARBA00022741"/>
    </source>
</evidence>
<dbReference type="InterPro" id="IPR011527">
    <property type="entry name" value="ABC1_TM_dom"/>
</dbReference>
<dbReference type="Gene3D" id="3.40.50.300">
    <property type="entry name" value="P-loop containing nucleotide triphosphate hydrolases"/>
    <property type="match status" value="1"/>
</dbReference>
<evidence type="ECO:0000313" key="12">
    <source>
        <dbReference type="Proteomes" id="UP001589747"/>
    </source>
</evidence>
<dbReference type="InterPro" id="IPR027417">
    <property type="entry name" value="P-loop_NTPase"/>
</dbReference>
<keyword evidence="5 8" id="KW-1133">Transmembrane helix</keyword>
<dbReference type="InterPro" id="IPR036640">
    <property type="entry name" value="ABC1_TM_sf"/>
</dbReference>
<evidence type="ECO:0000256" key="5">
    <source>
        <dbReference type="ARBA" id="ARBA00022989"/>
    </source>
</evidence>
<dbReference type="InterPro" id="IPR003593">
    <property type="entry name" value="AAA+_ATPase"/>
</dbReference>
<reference evidence="11 12" key="1">
    <citation type="submission" date="2024-09" db="EMBL/GenBank/DDBJ databases">
        <authorList>
            <person name="Sun Q."/>
            <person name="Mori K."/>
        </authorList>
    </citation>
    <scope>NUCLEOTIDE SEQUENCE [LARGE SCALE GENOMIC DNA]</scope>
    <source>
        <strain evidence="11 12">TISTR 2452</strain>
    </source>
</reference>
<dbReference type="PROSITE" id="PS50929">
    <property type="entry name" value="ABC_TM1F"/>
    <property type="match status" value="1"/>
</dbReference>
<evidence type="ECO:0000256" key="2">
    <source>
        <dbReference type="ARBA" id="ARBA00022692"/>
    </source>
</evidence>
<keyword evidence="3" id="KW-0547">Nucleotide-binding</keyword>
<feature type="domain" description="ABC transmembrane type-1" evidence="10">
    <location>
        <begin position="46"/>
        <end position="330"/>
    </location>
</feature>
<dbReference type="SUPFAM" id="SSF90123">
    <property type="entry name" value="ABC transporter transmembrane region"/>
    <property type="match status" value="1"/>
</dbReference>
<sequence length="637" mass="71332">MRPAQAIHNRQADQKADPNQPEAKPQYVSAFRALSGYVKPHRWSLAAVFGCTVVAILSELLQPYLMKIAIDDNLLAGKNDYKALLMICAVYLCLSLSSFIFSYIQNNVLQNIGQSIVGRIRMELFGHIMKQSMGYFDRTSSGSLITHVSSDTEALNQFFNQVLLSLFRDGLTLAFIIVMMFQLDATLALYCMILLPVIFMIAIAFRSFMRTTYQLARTRLSRMVAFVAENLSGMGLVQAFHQQKEQERQFDERNGLYFRANLREIRTNVLFGRTFDILSNLSIALVTWIGGIAVLGKNLEFGVLYAFITYIRQFFQPINTITQQWNTLQSATVAVTRIWTIFGHKPDIMDKDEEQAESAAAPQAKGRQPRVMTLTTEQVQGASEEAMGFGNVRGEIDFEHISFSYEEGIPIIQGLDLHIEPGEMIGVVGTTGAGKSSLISLLCRFYDVKEGSIRIDGTDVRDIPQAMLHRLIGLVQQEPYLYSGSIVDNVRMFDTTISREDVIRACEFVGADAIVRKLPEGYDTLLSERGSGLSAGERQLISFARIIVFKPKVLILDEASANLDSQTEQLIQNALSVVSKQRTTIVIAHRLSTIMQADRIIVMSHGEIVEQGSHQELIELGGQYRELYDHSQGQQAG</sequence>
<dbReference type="InterPro" id="IPR039421">
    <property type="entry name" value="Type_1_exporter"/>
</dbReference>
<evidence type="ECO:0000256" key="6">
    <source>
        <dbReference type="ARBA" id="ARBA00023136"/>
    </source>
</evidence>
<dbReference type="InterPro" id="IPR017871">
    <property type="entry name" value="ABC_transporter-like_CS"/>
</dbReference>
<feature type="transmembrane region" description="Helical" evidence="8">
    <location>
        <begin position="43"/>
        <end position="61"/>
    </location>
</feature>
<dbReference type="GO" id="GO:0005524">
    <property type="term" value="F:ATP binding"/>
    <property type="evidence" value="ECO:0007669"/>
    <property type="project" value="UniProtKB-KW"/>
</dbReference>
<feature type="transmembrane region" description="Helical" evidence="8">
    <location>
        <begin position="162"/>
        <end position="181"/>
    </location>
</feature>
<keyword evidence="6 8" id="KW-0472">Membrane</keyword>
<dbReference type="EMBL" id="JBHMDO010000039">
    <property type="protein sequence ID" value="MFB9329177.1"/>
    <property type="molecule type" value="Genomic_DNA"/>
</dbReference>
<organism evidence="11 12">
    <name type="scientific">Paenibacillus aurantiacus</name>
    <dbReference type="NCBI Taxonomy" id="1936118"/>
    <lineage>
        <taxon>Bacteria</taxon>
        <taxon>Bacillati</taxon>
        <taxon>Bacillota</taxon>
        <taxon>Bacilli</taxon>
        <taxon>Bacillales</taxon>
        <taxon>Paenibacillaceae</taxon>
        <taxon>Paenibacillus</taxon>
    </lineage>
</organism>
<dbReference type="PANTHER" id="PTHR43394:SF1">
    <property type="entry name" value="ATP-BINDING CASSETTE SUB-FAMILY B MEMBER 10, MITOCHONDRIAL"/>
    <property type="match status" value="1"/>
</dbReference>
<evidence type="ECO:0000256" key="1">
    <source>
        <dbReference type="ARBA" id="ARBA00004651"/>
    </source>
</evidence>
<dbReference type="PROSITE" id="PS00211">
    <property type="entry name" value="ABC_TRANSPORTER_1"/>
    <property type="match status" value="1"/>
</dbReference>
<dbReference type="Gene3D" id="1.20.1560.10">
    <property type="entry name" value="ABC transporter type 1, transmembrane domain"/>
    <property type="match status" value="1"/>
</dbReference>
<dbReference type="PANTHER" id="PTHR43394">
    <property type="entry name" value="ATP-DEPENDENT PERMEASE MDL1, MITOCHONDRIAL"/>
    <property type="match status" value="1"/>
</dbReference>
<comment type="subcellular location">
    <subcellularLocation>
        <location evidence="1">Cell membrane</location>
        <topology evidence="1">Multi-pass membrane protein</topology>
    </subcellularLocation>
</comment>
<keyword evidence="12" id="KW-1185">Reference proteome</keyword>
<keyword evidence="4 11" id="KW-0067">ATP-binding</keyword>